<keyword evidence="2" id="KW-1185">Reference proteome</keyword>
<accession>A0AAV4DNN1</accession>
<dbReference type="EMBL" id="BLXT01008083">
    <property type="protein sequence ID" value="GFO45804.1"/>
    <property type="molecule type" value="Genomic_DNA"/>
</dbReference>
<comment type="caution">
    <text evidence="1">The sequence shown here is derived from an EMBL/GenBank/DDBJ whole genome shotgun (WGS) entry which is preliminary data.</text>
</comment>
<dbReference type="AlphaFoldDB" id="A0AAV4DNN1"/>
<proteinExistence type="predicted"/>
<dbReference type="Proteomes" id="UP000735302">
    <property type="component" value="Unassembled WGS sequence"/>
</dbReference>
<gene>
    <name evidence="1" type="ORF">PoB_007230900</name>
</gene>
<name>A0AAV4DNN1_9GAST</name>
<protein>
    <submittedName>
        <fullName evidence="1">Polyprotein</fullName>
    </submittedName>
</protein>
<reference evidence="1 2" key="1">
    <citation type="journal article" date="2021" name="Elife">
        <title>Chloroplast acquisition without the gene transfer in kleptoplastic sea slugs, Plakobranchus ocellatus.</title>
        <authorList>
            <person name="Maeda T."/>
            <person name="Takahashi S."/>
            <person name="Yoshida T."/>
            <person name="Shimamura S."/>
            <person name="Takaki Y."/>
            <person name="Nagai Y."/>
            <person name="Toyoda A."/>
            <person name="Suzuki Y."/>
            <person name="Arimoto A."/>
            <person name="Ishii H."/>
            <person name="Satoh N."/>
            <person name="Nishiyama T."/>
            <person name="Hasebe M."/>
            <person name="Maruyama T."/>
            <person name="Minagawa J."/>
            <person name="Obokata J."/>
            <person name="Shigenobu S."/>
        </authorList>
    </citation>
    <scope>NUCLEOTIDE SEQUENCE [LARGE SCALE GENOMIC DNA]</scope>
</reference>
<evidence type="ECO:0000313" key="2">
    <source>
        <dbReference type="Proteomes" id="UP000735302"/>
    </source>
</evidence>
<organism evidence="1 2">
    <name type="scientific">Plakobranchus ocellatus</name>
    <dbReference type="NCBI Taxonomy" id="259542"/>
    <lineage>
        <taxon>Eukaryota</taxon>
        <taxon>Metazoa</taxon>
        <taxon>Spiralia</taxon>
        <taxon>Lophotrochozoa</taxon>
        <taxon>Mollusca</taxon>
        <taxon>Gastropoda</taxon>
        <taxon>Heterobranchia</taxon>
        <taxon>Euthyneura</taxon>
        <taxon>Panpulmonata</taxon>
        <taxon>Sacoglossa</taxon>
        <taxon>Placobranchoidea</taxon>
        <taxon>Plakobranchidae</taxon>
        <taxon>Plakobranchus</taxon>
    </lineage>
</organism>
<sequence length="104" mass="11539">MEVEGSNNARAGWLKKVGTPPGLTDVAICSRKGMLKLPPKSKVEEYRCGKARLMTMLEDPEDPAVRSIQPFLRAGRKWKVEEAFKLGEEGLIIKEVIGLTQTGR</sequence>
<evidence type="ECO:0000313" key="1">
    <source>
        <dbReference type="EMBL" id="GFO45804.1"/>
    </source>
</evidence>